<dbReference type="GO" id="GO:0005524">
    <property type="term" value="F:ATP binding"/>
    <property type="evidence" value="ECO:0007669"/>
    <property type="project" value="InterPro"/>
</dbReference>
<protein>
    <recommendedName>
        <fullName evidence="1">Endonuclease GajA/Old nuclease/RecF-like AAA domain-containing protein</fullName>
    </recommendedName>
</protein>
<name>A0A0F9PRA6_9ZZZZ</name>
<organism evidence="2">
    <name type="scientific">marine sediment metagenome</name>
    <dbReference type="NCBI Taxonomy" id="412755"/>
    <lineage>
        <taxon>unclassified sequences</taxon>
        <taxon>metagenomes</taxon>
        <taxon>ecological metagenomes</taxon>
    </lineage>
</organism>
<dbReference type="PANTHER" id="PTHR43581">
    <property type="entry name" value="ATP/GTP PHOSPHATASE"/>
    <property type="match status" value="1"/>
</dbReference>
<dbReference type="Pfam" id="PF13175">
    <property type="entry name" value="AAA_15"/>
    <property type="match status" value="1"/>
</dbReference>
<reference evidence="2" key="1">
    <citation type="journal article" date="2015" name="Nature">
        <title>Complex archaea that bridge the gap between prokaryotes and eukaryotes.</title>
        <authorList>
            <person name="Spang A."/>
            <person name="Saw J.H."/>
            <person name="Jorgensen S.L."/>
            <person name="Zaremba-Niedzwiedzka K."/>
            <person name="Martijn J."/>
            <person name="Lind A.E."/>
            <person name="van Eijk R."/>
            <person name="Schleper C."/>
            <person name="Guy L."/>
            <person name="Ettema T.J."/>
        </authorList>
    </citation>
    <scope>NUCLEOTIDE SEQUENCE</scope>
</reference>
<dbReference type="GO" id="GO:0016887">
    <property type="term" value="F:ATP hydrolysis activity"/>
    <property type="evidence" value="ECO:0007669"/>
    <property type="project" value="InterPro"/>
</dbReference>
<gene>
    <name evidence="2" type="ORF">LCGC14_0867500</name>
</gene>
<comment type="caution">
    <text evidence="2">The sequence shown here is derived from an EMBL/GenBank/DDBJ whole genome shotgun (WGS) entry which is preliminary data.</text>
</comment>
<dbReference type="PANTHER" id="PTHR43581:SF2">
    <property type="entry name" value="EXCINUCLEASE ATPASE SUBUNIT"/>
    <property type="match status" value="1"/>
</dbReference>
<dbReference type="InterPro" id="IPR041685">
    <property type="entry name" value="AAA_GajA/Old/RecF-like"/>
</dbReference>
<evidence type="ECO:0000259" key="1">
    <source>
        <dbReference type="Pfam" id="PF13175"/>
    </source>
</evidence>
<feature type="domain" description="Endonuclease GajA/Old nuclease/RecF-like AAA" evidence="1">
    <location>
        <begin position="626"/>
        <end position="895"/>
    </location>
</feature>
<dbReference type="EMBL" id="LAZR01002663">
    <property type="protein sequence ID" value="KKN27157.1"/>
    <property type="molecule type" value="Genomic_DNA"/>
</dbReference>
<dbReference type="InterPro" id="IPR051396">
    <property type="entry name" value="Bact_Antivir_Def_Nuclease"/>
</dbReference>
<evidence type="ECO:0000313" key="2">
    <source>
        <dbReference type="EMBL" id="KKN27157.1"/>
    </source>
</evidence>
<dbReference type="SUPFAM" id="SSF52540">
    <property type="entry name" value="P-loop containing nucleoside triphosphate hydrolases"/>
    <property type="match status" value="1"/>
</dbReference>
<accession>A0A0F9PRA6</accession>
<dbReference type="InterPro" id="IPR027417">
    <property type="entry name" value="P-loop_NTPase"/>
</dbReference>
<proteinExistence type="predicted"/>
<dbReference type="Gene3D" id="3.40.50.300">
    <property type="entry name" value="P-loop containing nucleotide triphosphate hydrolases"/>
    <property type="match status" value="1"/>
</dbReference>
<sequence>MSNLELKKTISHLKESFQTIDFRAAYYFYEGQWEYIVSSLRFTNNTKEELSLIQKKLDAEFQTHSFKIKFRSLDIQEFKGFWKEICESAKRSVKEITNDMVKSVINYVGGRRTSNYLLDRDKEYNTIQFTIEFSKLNKLHHERFQFIRKELIDKGRKEIYPIIEKALQIQNFSLNSPLYSIVLLPIYVKINDLIFINNYLSGDVIFHRFYKDWKLHFLLSSVREKSNEHKEFLLSTDREKIKWFDYDDLSNHLFKIRFTVHYEKIKINSLTEFYKICCRLSSPDFDNFLIDFEVQLKEVFQNIKYIELIPDSLMTIIDPLLKINTLDRLASKNQSKEIIGRMINIQIEELKNIFLKNIDWLMSNENVRMMRDFFFSAANRRDTYYNNDFADLVVTASDKIIKSEIIEDIDIKSRFNDLLIKYNYNLTYQSKLYYYGKRLAELREEILLLLDEIFEKYPQIIEHSEFDGRGRISLDFPKFWSEVKIDIPDSNLTCELFFFRNNSSLFNFHIIHILFYHLSRPERIWSDITPKQKEMFIQFLNKISDIKDLEIIGYELPENLISKLNKKIDTDKISKSELFIKKKKKFKIIGIEGETDKFIFSDLNIFIGKNNRGKTVSLTTNFIKISDNQKVYNNQKAVYEFHQKYPQFSTYELYYIPHNREIDNPLGRKQDLKEGLIDVLNNLRKLITKDYLKVEPIDIEDRNNEVHSNSWKIPNFLEIIDIFSIDLEDTDDLIREDINIIDKGKALLTKFNQIWESWKVKVELFFEDIEVKTIKVLGRGGRHKMLFYDKWRQREISNWKSFGSGTQQLLNLIFIIEFIKICPSIVYGRLIEEINNGNIKTAFDEYVKEIHTNRIIFLDEPEVSLHPNLQRKFFNYLNESSRILQIFIATQSPFFLDINNFNDLLGNTINVTMCKKEETGEFVKQKITKENKILVIDEIFDYNHLETAFYLSKNSYEDLMITDDKRNFQLLTLKMIDKLISDRKKYDPDYSKLLNLGTYDEENNSRLIQNAIFLSIEPTIINLNNKSDILNECQKIFLYQIHINEFKSINEKMRFKATCASNWNKKTCLNFNVLSYTEEQSKVLSKKIMRKLNNLENKGKEILKHSSIILFPENTLPYQILDSLINYSKEKNIIIIGGMEHIKLSRLKDYFDEFVKKYPHDFKRPIDFNNINSIPKFVDNSFVNQAIVINSNGKFSFQIKNIPVSKLGKRVEGIPLIPNLKFSRFITSVGNLSVFICKDFLVNYEVIDKWMSKNKVTTLLVPSFTKLVNPFIYKFGNIIRNRYNEGKTIAFVNIAEYGGSGIFNVSYERQYEPGKESLFKDREEECKPFIMELPRELRNRNDMN</sequence>